<name>A0AB73TB98_9FIRM</name>
<feature type="transmembrane region" description="Helical" evidence="5">
    <location>
        <begin position="336"/>
        <end position="355"/>
    </location>
</feature>
<evidence type="ECO:0000256" key="3">
    <source>
        <dbReference type="ARBA" id="ARBA00022989"/>
    </source>
</evidence>
<feature type="transmembrane region" description="Helical" evidence="5">
    <location>
        <begin position="40"/>
        <end position="62"/>
    </location>
</feature>
<dbReference type="AlphaFoldDB" id="A0AB73TB98"/>
<feature type="transmembrane region" description="Helical" evidence="5">
    <location>
        <begin position="199"/>
        <end position="219"/>
    </location>
</feature>
<dbReference type="InterPro" id="IPR006153">
    <property type="entry name" value="Cation/H_exchanger_TM"/>
</dbReference>
<dbReference type="PANTHER" id="PTHR43021:SF2">
    <property type="entry name" value="CATION_H+ EXCHANGER DOMAIN-CONTAINING PROTEIN"/>
    <property type="match status" value="1"/>
</dbReference>
<keyword evidence="8" id="KW-1185">Reference proteome</keyword>
<feature type="transmembrane region" description="Helical" evidence="5">
    <location>
        <begin position="12"/>
        <end position="28"/>
    </location>
</feature>
<dbReference type="GO" id="GO:0015297">
    <property type="term" value="F:antiporter activity"/>
    <property type="evidence" value="ECO:0007669"/>
    <property type="project" value="InterPro"/>
</dbReference>
<evidence type="ECO:0000259" key="6">
    <source>
        <dbReference type="Pfam" id="PF00999"/>
    </source>
</evidence>
<feature type="transmembrane region" description="Helical" evidence="5">
    <location>
        <begin position="296"/>
        <end position="315"/>
    </location>
</feature>
<evidence type="ECO:0000256" key="4">
    <source>
        <dbReference type="ARBA" id="ARBA00023136"/>
    </source>
</evidence>
<evidence type="ECO:0000313" key="8">
    <source>
        <dbReference type="Proteomes" id="UP000245412"/>
    </source>
</evidence>
<evidence type="ECO:0000256" key="2">
    <source>
        <dbReference type="ARBA" id="ARBA00022692"/>
    </source>
</evidence>
<dbReference type="PANTHER" id="PTHR43021">
    <property type="entry name" value="NA(+)/H(+) ANTIPORTER-RELATED"/>
    <property type="match status" value="1"/>
</dbReference>
<dbReference type="RefSeq" id="WP_109624765.1">
    <property type="nucleotide sequence ID" value="NZ_JANKBI010000001.1"/>
</dbReference>
<evidence type="ECO:0000313" key="7">
    <source>
        <dbReference type="EMBL" id="PWJ79379.1"/>
    </source>
</evidence>
<dbReference type="Pfam" id="PF00999">
    <property type="entry name" value="Na_H_Exchanger"/>
    <property type="match status" value="1"/>
</dbReference>
<dbReference type="GO" id="GO:0016020">
    <property type="term" value="C:membrane"/>
    <property type="evidence" value="ECO:0007669"/>
    <property type="project" value="UniProtKB-SubCell"/>
</dbReference>
<reference evidence="7 8" key="1">
    <citation type="submission" date="2018-05" db="EMBL/GenBank/DDBJ databases">
        <authorList>
            <person name="Goeker M."/>
            <person name="Huntemann M."/>
            <person name="Clum A."/>
            <person name="Pillay M."/>
            <person name="Palaniappan K."/>
            <person name="Varghese N."/>
            <person name="Mikhailova N."/>
            <person name="Stamatis D."/>
            <person name="Reddy T."/>
            <person name="Daum C."/>
            <person name="Shapiro N."/>
            <person name="Ivanova N."/>
            <person name="Kyrpides N."/>
            <person name="Woyke T."/>
        </authorList>
    </citation>
    <scope>NUCLEOTIDE SEQUENCE [LARGE SCALE GENOMIC DNA]</scope>
    <source>
        <strain evidence="7 8">DSM 26524</strain>
    </source>
</reference>
<keyword evidence="2 5" id="KW-0812">Transmembrane</keyword>
<feature type="transmembrane region" description="Helical" evidence="5">
    <location>
        <begin position="367"/>
        <end position="390"/>
    </location>
</feature>
<comment type="subcellular location">
    <subcellularLocation>
        <location evidence="1">Membrane</location>
        <topology evidence="1">Multi-pass membrane protein</topology>
    </subcellularLocation>
</comment>
<keyword evidence="4 5" id="KW-0472">Membrane</keyword>
<proteinExistence type="predicted"/>
<feature type="transmembrane region" description="Helical" evidence="5">
    <location>
        <begin position="126"/>
        <end position="146"/>
    </location>
</feature>
<keyword evidence="3 5" id="KW-1133">Transmembrane helix</keyword>
<feature type="transmembrane region" description="Helical" evidence="5">
    <location>
        <begin position="68"/>
        <end position="85"/>
    </location>
</feature>
<protein>
    <submittedName>
        <fullName evidence="7">Transporter (CPA2 family)</fullName>
    </submittedName>
</protein>
<evidence type="ECO:0000256" key="5">
    <source>
        <dbReference type="SAM" id="Phobius"/>
    </source>
</evidence>
<gene>
    <name evidence="7" type="ORF">C7383_101760</name>
</gene>
<dbReference type="GO" id="GO:1902600">
    <property type="term" value="P:proton transmembrane transport"/>
    <property type="evidence" value="ECO:0007669"/>
    <property type="project" value="InterPro"/>
</dbReference>
<organism evidence="7 8">
    <name type="scientific">Murimonas intestini</name>
    <dbReference type="NCBI Taxonomy" id="1337051"/>
    <lineage>
        <taxon>Bacteria</taxon>
        <taxon>Bacillati</taxon>
        <taxon>Bacillota</taxon>
        <taxon>Clostridia</taxon>
        <taxon>Lachnospirales</taxon>
        <taxon>Lachnospiraceae</taxon>
        <taxon>Murimonas</taxon>
    </lineage>
</organism>
<sequence length="399" mass="42339">MSLLQIQMDGTAGILLALCIILIAGFLFTRLTNLFRLPKVTGYIIVGVLIGPGVLGLIPSGLVDHMDFVSDIALACIAFSVGKFFKLEKMRQTGLAVIFVTLAEALMAGILVTLSVWLIFHTSIDFALLLGAVATATAPASTIMTIRQYHAKGEFVRILLQVVALDDAVCLLAFSAVSAVVTADFEGTLTVSGVLLPPLYNVLALLLGGACAWALSRIITPARSKDSRLILLIAGLLGISGLCALVDVSPLMSCMLFGAVYVNLTNDKKLFHQLDNFTPPVMALFFIESGMKLDVASLKTAGLVGIVYFLVRIIGKYAGAWFSCRIMHLDKKVGNYLGLGLIPQAGVSIGLAALGQRILPPQVGTQLLTIILSSSVLYEMIGPACAKFAILRSGSIHGE</sequence>
<dbReference type="Gene3D" id="1.20.1530.20">
    <property type="match status" value="1"/>
</dbReference>
<comment type="caution">
    <text evidence="7">The sequence shown here is derived from an EMBL/GenBank/DDBJ whole genome shotgun (WGS) entry which is preliminary data.</text>
</comment>
<evidence type="ECO:0000256" key="1">
    <source>
        <dbReference type="ARBA" id="ARBA00004141"/>
    </source>
</evidence>
<feature type="transmembrane region" description="Helical" evidence="5">
    <location>
        <begin position="158"/>
        <end position="179"/>
    </location>
</feature>
<dbReference type="InterPro" id="IPR038770">
    <property type="entry name" value="Na+/solute_symporter_sf"/>
</dbReference>
<feature type="transmembrane region" description="Helical" evidence="5">
    <location>
        <begin position="231"/>
        <end position="262"/>
    </location>
</feature>
<dbReference type="EMBL" id="QGGY01000001">
    <property type="protein sequence ID" value="PWJ79379.1"/>
    <property type="molecule type" value="Genomic_DNA"/>
</dbReference>
<feature type="domain" description="Cation/H+ exchanger transmembrane" evidence="6">
    <location>
        <begin position="21"/>
        <end position="376"/>
    </location>
</feature>
<dbReference type="Proteomes" id="UP000245412">
    <property type="component" value="Unassembled WGS sequence"/>
</dbReference>
<accession>A0AB73TB98</accession>
<feature type="transmembrane region" description="Helical" evidence="5">
    <location>
        <begin position="97"/>
        <end position="120"/>
    </location>
</feature>